<dbReference type="InterPro" id="IPR016186">
    <property type="entry name" value="C-type_lectin-like/link_sf"/>
</dbReference>
<name>K1QP97_MAGGI</name>
<organism evidence="4">
    <name type="scientific">Magallana gigas</name>
    <name type="common">Pacific oyster</name>
    <name type="synonym">Crassostrea gigas</name>
    <dbReference type="NCBI Taxonomy" id="29159"/>
    <lineage>
        <taxon>Eukaryota</taxon>
        <taxon>Metazoa</taxon>
        <taxon>Spiralia</taxon>
        <taxon>Lophotrochozoa</taxon>
        <taxon>Mollusca</taxon>
        <taxon>Bivalvia</taxon>
        <taxon>Autobranchia</taxon>
        <taxon>Pteriomorphia</taxon>
        <taxon>Ostreida</taxon>
        <taxon>Ostreoidea</taxon>
        <taxon>Ostreidae</taxon>
        <taxon>Magallana</taxon>
    </lineage>
</organism>
<dbReference type="HOGENOM" id="CLU_740220_0_0_1"/>
<dbReference type="InterPro" id="IPR003609">
    <property type="entry name" value="Pan_app"/>
</dbReference>
<sequence length="374" mass="40777">MVMCVRECSKRVSCASLNFSRKRLECELSHSDVSTNPSNMASDPDFIYIGRNQIPDEYFDSKTAACPAKGSSVNTATGIKYVKSDCPVDHPDINLTEVKVTSTKIGTILTYTCTSNTSITLTSTCRGDGTWTSAASLCPNNHTSCEEMQFVYNRAGSHCFNVFGTGNTTSVYAMESCGQTDGVLIALDTNQKIDFVTEYIRNNFDFTTTAAMSFQIGLNNTQLQNYTIWKWSSGANLTNDLSIPFGLNNFDGNMRNCPVGHCGVFVEYFDSKTASCPAKGSSVNTATGSKCVKSDCPSDHPDTNVTTVKVTSTKVGTVLNYTCNSDISITLTSTCRGNGTWTSSAFLCPDIPETDMQNRHSIIHTHTYTLMNKH</sequence>
<comment type="caution">
    <text evidence="3">Lacks conserved residue(s) required for the propagation of feature annotation.</text>
</comment>
<dbReference type="InterPro" id="IPR016187">
    <property type="entry name" value="CTDL_fold"/>
</dbReference>
<protein>
    <recommendedName>
        <fullName evidence="5">Sushi domain-containing protein</fullName>
    </recommendedName>
</protein>
<keyword evidence="2" id="KW-1015">Disulfide bond</keyword>
<accession>K1QP97</accession>
<dbReference type="PROSITE" id="PS50923">
    <property type="entry name" value="SUSHI"/>
    <property type="match status" value="2"/>
</dbReference>
<evidence type="ECO:0008006" key="5">
    <source>
        <dbReference type="Google" id="ProtNLM"/>
    </source>
</evidence>
<dbReference type="Pfam" id="PF00084">
    <property type="entry name" value="Sushi"/>
    <property type="match status" value="2"/>
</dbReference>
<evidence type="ECO:0000256" key="3">
    <source>
        <dbReference type="PROSITE-ProRule" id="PRU00302"/>
    </source>
</evidence>
<dbReference type="Gene3D" id="3.10.100.10">
    <property type="entry name" value="Mannose-Binding Protein A, subunit A"/>
    <property type="match status" value="1"/>
</dbReference>
<dbReference type="SUPFAM" id="SSF56436">
    <property type="entry name" value="C-type lectin-like"/>
    <property type="match status" value="1"/>
</dbReference>
<gene>
    <name evidence="4" type="ORF">CGI_10001602</name>
</gene>
<evidence type="ECO:0000256" key="2">
    <source>
        <dbReference type="ARBA" id="ARBA00023157"/>
    </source>
</evidence>
<evidence type="ECO:0000313" key="4">
    <source>
        <dbReference type="EMBL" id="EKC38727.1"/>
    </source>
</evidence>
<keyword evidence="3" id="KW-0768">Sushi</keyword>
<dbReference type="InterPro" id="IPR035976">
    <property type="entry name" value="Sushi/SCR/CCP_sf"/>
</dbReference>
<dbReference type="SMART" id="SM00032">
    <property type="entry name" value="CCP"/>
    <property type="match status" value="2"/>
</dbReference>
<keyword evidence="1" id="KW-0732">Signal</keyword>
<dbReference type="InParanoid" id="K1QP97"/>
<dbReference type="InterPro" id="IPR000436">
    <property type="entry name" value="Sushi_SCR_CCP_dom"/>
</dbReference>
<reference evidence="4" key="1">
    <citation type="journal article" date="2012" name="Nature">
        <title>The oyster genome reveals stress adaptation and complexity of shell formation.</title>
        <authorList>
            <person name="Zhang G."/>
            <person name="Fang X."/>
            <person name="Guo X."/>
            <person name="Li L."/>
            <person name="Luo R."/>
            <person name="Xu F."/>
            <person name="Yang P."/>
            <person name="Zhang L."/>
            <person name="Wang X."/>
            <person name="Qi H."/>
            <person name="Xiong Z."/>
            <person name="Que H."/>
            <person name="Xie Y."/>
            <person name="Holland P.W."/>
            <person name="Paps J."/>
            <person name="Zhu Y."/>
            <person name="Wu F."/>
            <person name="Chen Y."/>
            <person name="Wang J."/>
            <person name="Peng C."/>
            <person name="Meng J."/>
            <person name="Yang L."/>
            <person name="Liu J."/>
            <person name="Wen B."/>
            <person name="Zhang N."/>
            <person name="Huang Z."/>
            <person name="Zhu Q."/>
            <person name="Feng Y."/>
            <person name="Mount A."/>
            <person name="Hedgecock D."/>
            <person name="Xu Z."/>
            <person name="Liu Y."/>
            <person name="Domazet-Loso T."/>
            <person name="Du Y."/>
            <person name="Sun X."/>
            <person name="Zhang S."/>
            <person name="Liu B."/>
            <person name="Cheng P."/>
            <person name="Jiang X."/>
            <person name="Li J."/>
            <person name="Fan D."/>
            <person name="Wang W."/>
            <person name="Fu W."/>
            <person name="Wang T."/>
            <person name="Wang B."/>
            <person name="Zhang J."/>
            <person name="Peng Z."/>
            <person name="Li Y."/>
            <person name="Li N."/>
            <person name="Wang J."/>
            <person name="Chen M."/>
            <person name="He Y."/>
            <person name="Tan F."/>
            <person name="Song X."/>
            <person name="Zheng Q."/>
            <person name="Huang R."/>
            <person name="Yang H."/>
            <person name="Du X."/>
            <person name="Chen L."/>
            <person name="Yang M."/>
            <person name="Gaffney P.M."/>
            <person name="Wang S."/>
            <person name="Luo L."/>
            <person name="She Z."/>
            <person name="Ming Y."/>
            <person name="Huang W."/>
            <person name="Zhang S."/>
            <person name="Huang B."/>
            <person name="Zhang Y."/>
            <person name="Qu T."/>
            <person name="Ni P."/>
            <person name="Miao G."/>
            <person name="Wang J."/>
            <person name="Wang Q."/>
            <person name="Steinberg C.E."/>
            <person name="Wang H."/>
            <person name="Li N."/>
            <person name="Qian L."/>
            <person name="Zhang G."/>
            <person name="Li Y."/>
            <person name="Yang H."/>
            <person name="Liu X."/>
            <person name="Wang J."/>
            <person name="Yin Y."/>
            <person name="Wang J."/>
        </authorList>
    </citation>
    <scope>NUCLEOTIDE SEQUENCE [LARGE SCALE GENOMIC DNA]</scope>
    <source>
        <strain evidence="4">05x7-T-G4-1.051#20</strain>
    </source>
</reference>
<dbReference type="PROSITE" id="PS50948">
    <property type="entry name" value="PAN"/>
    <property type="match status" value="1"/>
</dbReference>
<evidence type="ECO:0000256" key="1">
    <source>
        <dbReference type="ARBA" id="ARBA00022729"/>
    </source>
</evidence>
<dbReference type="EMBL" id="JH817940">
    <property type="protein sequence ID" value="EKC38727.1"/>
    <property type="molecule type" value="Genomic_DNA"/>
</dbReference>
<dbReference type="Pfam" id="PF00024">
    <property type="entry name" value="PAN_1"/>
    <property type="match status" value="1"/>
</dbReference>
<dbReference type="Gene3D" id="2.10.70.10">
    <property type="entry name" value="Complement Module, domain 1"/>
    <property type="match status" value="1"/>
</dbReference>
<dbReference type="SUPFAM" id="SSF57535">
    <property type="entry name" value="Complement control module/SCR domain"/>
    <property type="match status" value="1"/>
</dbReference>
<proteinExistence type="predicted"/>
<dbReference type="AlphaFoldDB" id="K1QP97"/>